<reference evidence="2 3" key="1">
    <citation type="submission" date="2020-04" db="EMBL/GenBank/DDBJ databases">
        <authorList>
            <person name="Wallbank WR R."/>
            <person name="Pardo Diaz C."/>
            <person name="Kozak K."/>
            <person name="Martin S."/>
            <person name="Jiggins C."/>
            <person name="Moest M."/>
            <person name="Warren A I."/>
            <person name="Byers J.R.P. K."/>
            <person name="Montejo-Kovacevich G."/>
            <person name="Yen C E."/>
        </authorList>
    </citation>
    <scope>NUCLEOTIDE SEQUENCE [LARGE SCALE GENOMIC DNA]</scope>
</reference>
<feature type="compositionally biased region" description="Low complexity" evidence="1">
    <location>
        <begin position="23"/>
        <end position="34"/>
    </location>
</feature>
<feature type="region of interest" description="Disordered" evidence="1">
    <location>
        <begin position="1"/>
        <end position="50"/>
    </location>
</feature>
<name>A0A8S0ZVU1_ARCPL</name>
<dbReference type="EMBL" id="CADEBC010000500">
    <property type="protein sequence ID" value="CAB3238895.1"/>
    <property type="molecule type" value="Genomic_DNA"/>
</dbReference>
<dbReference type="Proteomes" id="UP000494106">
    <property type="component" value="Unassembled WGS sequence"/>
</dbReference>
<organism evidence="2 3">
    <name type="scientific">Arctia plantaginis</name>
    <name type="common">Wood tiger moth</name>
    <name type="synonym">Phalaena plantaginis</name>
    <dbReference type="NCBI Taxonomy" id="874455"/>
    <lineage>
        <taxon>Eukaryota</taxon>
        <taxon>Metazoa</taxon>
        <taxon>Ecdysozoa</taxon>
        <taxon>Arthropoda</taxon>
        <taxon>Hexapoda</taxon>
        <taxon>Insecta</taxon>
        <taxon>Pterygota</taxon>
        <taxon>Neoptera</taxon>
        <taxon>Endopterygota</taxon>
        <taxon>Lepidoptera</taxon>
        <taxon>Glossata</taxon>
        <taxon>Ditrysia</taxon>
        <taxon>Noctuoidea</taxon>
        <taxon>Erebidae</taxon>
        <taxon>Arctiinae</taxon>
        <taxon>Arctia</taxon>
    </lineage>
</organism>
<evidence type="ECO:0000256" key="1">
    <source>
        <dbReference type="SAM" id="MobiDB-lite"/>
    </source>
</evidence>
<gene>
    <name evidence="2" type="ORF">APLA_LOCUS7624</name>
</gene>
<evidence type="ECO:0000313" key="3">
    <source>
        <dbReference type="Proteomes" id="UP000494106"/>
    </source>
</evidence>
<proteinExistence type="predicted"/>
<sequence length="98" mass="10654">MPGGRPRGAVVKRRKGRGLVCGSIRRSSESSTTRHSNRHPQGGSLQLPQVNKQCVHTPSSFTAEWRRRSGPGCAATIRNLGRTLAHTPSARSVHTPYT</sequence>
<accession>A0A8S0ZVU1</accession>
<evidence type="ECO:0000313" key="2">
    <source>
        <dbReference type="EMBL" id="CAB3238895.1"/>
    </source>
</evidence>
<protein>
    <submittedName>
        <fullName evidence="2">Uncharacterized protein</fullName>
    </submittedName>
</protein>
<dbReference type="AlphaFoldDB" id="A0A8S0ZVU1"/>
<keyword evidence="3" id="KW-1185">Reference proteome</keyword>
<comment type="caution">
    <text evidence="2">The sequence shown here is derived from an EMBL/GenBank/DDBJ whole genome shotgun (WGS) entry which is preliminary data.</text>
</comment>